<evidence type="ECO:0000313" key="3">
    <source>
        <dbReference type="EMBL" id="KAJ0963211.1"/>
    </source>
</evidence>
<dbReference type="InterPro" id="IPR036291">
    <property type="entry name" value="NAD(P)-bd_dom_sf"/>
</dbReference>
<proteinExistence type="inferred from homology"/>
<dbReference type="EMBL" id="JAGGNH010000009">
    <property type="protein sequence ID" value="KAJ0963211.1"/>
    <property type="molecule type" value="Genomic_DNA"/>
</dbReference>
<evidence type="ECO:0000256" key="1">
    <source>
        <dbReference type="ARBA" id="ARBA00006484"/>
    </source>
</evidence>
<keyword evidence="4" id="KW-1185">Reference proteome</keyword>
<dbReference type="Gene3D" id="3.40.50.720">
    <property type="entry name" value="NAD(P)-binding Rossmann-like Domain"/>
    <property type="match status" value="2"/>
</dbReference>
<evidence type="ECO:0000256" key="2">
    <source>
        <dbReference type="ARBA" id="ARBA00023002"/>
    </source>
</evidence>
<gene>
    <name evidence="3" type="ORF">J5N97_028333</name>
</gene>
<accession>A0A9D5H4Q9</accession>
<comment type="similarity">
    <text evidence="1">Belongs to the short-chain dehydrogenases/reductases (SDR) family.</text>
</comment>
<comment type="caution">
    <text evidence="3">The sequence shown here is derived from an EMBL/GenBank/DDBJ whole genome shotgun (WGS) entry which is preliminary data.</text>
</comment>
<reference evidence="3" key="2">
    <citation type="journal article" date="2022" name="Hortic Res">
        <title>The genome of Dioscorea zingiberensis sheds light on the biosynthesis, origin and evolution of the medicinally important diosgenin saponins.</title>
        <authorList>
            <person name="Li Y."/>
            <person name="Tan C."/>
            <person name="Li Z."/>
            <person name="Guo J."/>
            <person name="Li S."/>
            <person name="Chen X."/>
            <person name="Wang C."/>
            <person name="Dai X."/>
            <person name="Yang H."/>
            <person name="Song W."/>
            <person name="Hou L."/>
            <person name="Xu J."/>
            <person name="Tong Z."/>
            <person name="Xu A."/>
            <person name="Yuan X."/>
            <person name="Wang W."/>
            <person name="Yang Q."/>
            <person name="Chen L."/>
            <person name="Sun Z."/>
            <person name="Wang K."/>
            <person name="Pan B."/>
            <person name="Chen J."/>
            <person name="Bao Y."/>
            <person name="Liu F."/>
            <person name="Qi X."/>
            <person name="Gang D.R."/>
            <person name="Wen J."/>
            <person name="Li J."/>
        </authorList>
    </citation>
    <scope>NUCLEOTIDE SEQUENCE</scope>
    <source>
        <strain evidence="3">Dzin_1.0</strain>
    </source>
</reference>
<dbReference type="SUPFAM" id="SSF51735">
    <property type="entry name" value="NAD(P)-binding Rossmann-fold domains"/>
    <property type="match status" value="1"/>
</dbReference>
<name>A0A9D5H4Q9_9LILI</name>
<dbReference type="PANTHER" id="PTHR24320:SF148">
    <property type="entry name" value="NAD(P)-BINDING ROSSMANN-FOLD SUPERFAMILY PROTEIN"/>
    <property type="match status" value="1"/>
</dbReference>
<sequence>MKLDLLSLSSVRCFAEEWNSRGRPLHLLINNAGIFYMKARKLFEKKITSIQCIAVNPGIANTNMVKQQQHTTAEWKLFWMFSPAEGARSVLYCSTSPSVAENLNEGFAYYSSHCTRAKESLQAMNVNACLNVWKKTIQILDLDVDYLSQIIDC</sequence>
<dbReference type="PANTHER" id="PTHR24320">
    <property type="entry name" value="RETINOL DEHYDROGENASE"/>
    <property type="match status" value="1"/>
</dbReference>
<keyword evidence="2" id="KW-0560">Oxidoreductase</keyword>
<reference evidence="3" key="1">
    <citation type="submission" date="2021-03" db="EMBL/GenBank/DDBJ databases">
        <authorList>
            <person name="Li Z."/>
            <person name="Yang C."/>
        </authorList>
    </citation>
    <scope>NUCLEOTIDE SEQUENCE</scope>
    <source>
        <strain evidence="3">Dzin_1.0</strain>
        <tissue evidence="3">Leaf</tissue>
    </source>
</reference>
<protein>
    <submittedName>
        <fullName evidence="3">Uncharacterized protein</fullName>
    </submittedName>
</protein>
<dbReference type="AlphaFoldDB" id="A0A9D5H4Q9"/>
<organism evidence="3 4">
    <name type="scientific">Dioscorea zingiberensis</name>
    <dbReference type="NCBI Taxonomy" id="325984"/>
    <lineage>
        <taxon>Eukaryota</taxon>
        <taxon>Viridiplantae</taxon>
        <taxon>Streptophyta</taxon>
        <taxon>Embryophyta</taxon>
        <taxon>Tracheophyta</taxon>
        <taxon>Spermatophyta</taxon>
        <taxon>Magnoliopsida</taxon>
        <taxon>Liliopsida</taxon>
        <taxon>Dioscoreales</taxon>
        <taxon>Dioscoreaceae</taxon>
        <taxon>Dioscorea</taxon>
    </lineage>
</organism>
<evidence type="ECO:0000313" key="4">
    <source>
        <dbReference type="Proteomes" id="UP001085076"/>
    </source>
</evidence>
<dbReference type="Proteomes" id="UP001085076">
    <property type="component" value="Miscellaneous, Linkage group lg09"/>
</dbReference>
<dbReference type="GO" id="GO:0016491">
    <property type="term" value="F:oxidoreductase activity"/>
    <property type="evidence" value="ECO:0007669"/>
    <property type="project" value="UniProtKB-KW"/>
</dbReference>
<dbReference type="OrthoDB" id="191139at2759"/>